<dbReference type="SMART" id="SM00558">
    <property type="entry name" value="JmjC"/>
    <property type="match status" value="1"/>
</dbReference>
<dbReference type="PROSITE" id="PS51184">
    <property type="entry name" value="JMJC"/>
    <property type="match status" value="1"/>
</dbReference>
<dbReference type="InterPro" id="IPR046799">
    <property type="entry name" value="ROXA-like_wH"/>
</dbReference>
<dbReference type="Pfam" id="PF08007">
    <property type="entry name" value="JmjC_2"/>
    <property type="match status" value="1"/>
</dbReference>
<name>A0A2U2AIS7_9GAMM</name>
<keyword evidence="3" id="KW-0223">Dioxygenase</keyword>
<evidence type="ECO:0000313" key="8">
    <source>
        <dbReference type="Proteomes" id="UP000244948"/>
    </source>
</evidence>
<protein>
    <recommendedName>
        <fullName evidence="6">JmjC domain-containing protein</fullName>
    </recommendedName>
</protein>
<keyword evidence="5" id="KW-0408">Iron</keyword>
<dbReference type="AlphaFoldDB" id="A0A2U2AIS7"/>
<evidence type="ECO:0000256" key="1">
    <source>
        <dbReference type="ARBA" id="ARBA00001954"/>
    </source>
</evidence>
<dbReference type="PANTHER" id="PTHR13096">
    <property type="entry name" value="MINA53 MYC INDUCED NUCLEAR ANTIGEN"/>
    <property type="match status" value="1"/>
</dbReference>
<dbReference type="InterPro" id="IPR003347">
    <property type="entry name" value="JmjC_dom"/>
</dbReference>
<organism evidence="7 8">
    <name type="scientific">Ignatzschineria indica</name>
    <dbReference type="NCBI Taxonomy" id="472583"/>
    <lineage>
        <taxon>Bacteria</taxon>
        <taxon>Pseudomonadati</taxon>
        <taxon>Pseudomonadota</taxon>
        <taxon>Gammaproteobacteria</taxon>
        <taxon>Cardiobacteriales</taxon>
        <taxon>Ignatzschineriaceae</taxon>
        <taxon>Ignatzschineria</taxon>
    </lineage>
</organism>
<dbReference type="Pfam" id="PF20514">
    <property type="entry name" value="WHD_ROXA"/>
    <property type="match status" value="1"/>
</dbReference>
<dbReference type="SUPFAM" id="SSF51197">
    <property type="entry name" value="Clavaminate synthase-like"/>
    <property type="match status" value="1"/>
</dbReference>
<keyword evidence="2" id="KW-0479">Metal-binding</keyword>
<comment type="cofactor">
    <cofactor evidence="1">
        <name>Fe(2+)</name>
        <dbReference type="ChEBI" id="CHEBI:29033"/>
    </cofactor>
</comment>
<evidence type="ECO:0000256" key="4">
    <source>
        <dbReference type="ARBA" id="ARBA00023002"/>
    </source>
</evidence>
<dbReference type="InterPro" id="IPR039994">
    <property type="entry name" value="NO66-like"/>
</dbReference>
<dbReference type="GO" id="GO:0046872">
    <property type="term" value="F:metal ion binding"/>
    <property type="evidence" value="ECO:0007669"/>
    <property type="project" value="UniProtKB-KW"/>
</dbReference>
<dbReference type="EMBL" id="QEWR01000004">
    <property type="protein sequence ID" value="PWD82559.1"/>
    <property type="molecule type" value="Genomic_DNA"/>
</dbReference>
<reference evidence="7 8" key="1">
    <citation type="journal article" date="2018" name="Genome Announc.">
        <title>Ignatzschineria cameli sp. nov., isolated from necrotic foot tissue of dromedaries (Camelus dromedarius) and associated maggots (Wohlfahrtia species) in Dubai.</title>
        <authorList>
            <person name="Tsang C.C."/>
            <person name="Tang J.Y."/>
            <person name="Fong J.Y."/>
            <person name="Kinne J."/>
            <person name="Lee H.H."/>
            <person name="Joseph M."/>
            <person name="Jose S."/>
            <person name="Schuster R.K."/>
            <person name="Tang Y."/>
            <person name="Sivakumar S."/>
            <person name="Chen J.H."/>
            <person name="Teng J.L."/>
            <person name="Lau S.K."/>
            <person name="Wernery U."/>
            <person name="Woo P.C."/>
        </authorList>
    </citation>
    <scope>NUCLEOTIDE SEQUENCE [LARGE SCALE GENOMIC DNA]</scope>
    <source>
        <strain evidence="7 8">KCTC 22643</strain>
    </source>
</reference>
<dbReference type="PANTHER" id="PTHR13096:SF8">
    <property type="entry name" value="RIBOSOMAL OXYGENASE 1"/>
    <property type="match status" value="1"/>
</dbReference>
<proteinExistence type="predicted"/>
<keyword evidence="4" id="KW-0560">Oxidoreductase</keyword>
<evidence type="ECO:0000313" key="7">
    <source>
        <dbReference type="EMBL" id="PWD82559.1"/>
    </source>
</evidence>
<dbReference type="Gene3D" id="3.40.366.30">
    <property type="entry name" value="50S ribosomal protein L16 arginine hydroxylase, Chain A, Domain 2"/>
    <property type="match status" value="1"/>
</dbReference>
<evidence type="ECO:0000259" key="6">
    <source>
        <dbReference type="PROSITE" id="PS51184"/>
    </source>
</evidence>
<comment type="caution">
    <text evidence="7">The sequence shown here is derived from an EMBL/GenBank/DDBJ whole genome shotgun (WGS) entry which is preliminary data.</text>
</comment>
<keyword evidence="8" id="KW-1185">Reference proteome</keyword>
<evidence type="ECO:0000256" key="5">
    <source>
        <dbReference type="ARBA" id="ARBA00023004"/>
    </source>
</evidence>
<accession>A0A2U2AIS7</accession>
<sequence length="413" mass="47211">MKIERELSMKNQPLPFLGGLTAEQFLQEYWQKKPLFVKGAFPNFEDPLTADEIAGLAFEPFIPSRFIYESGGERPWQLKMGPATEEDFATLSEKSWMLVVNDVEKNLPELKSMLDPFRFISHWRLDDLQVSLGEDAGNVGAHWDDYDVFLLQGMGKKRWQISYAPVSEDDFVEGVDIRLIENFRPDEEWIVEPGDLLYLPPRIGHYGVNIGRSVTWSIGFRAPKHREMLRDYMEMKFDEVAEDARYCDPQLEVVTQPGALSDAAVDRVVAILESALTQDRAEIAKWFGAFITEPKMFQVPESLEECLTFDALMEYLDDGGYLEVHPGITLLHYISGDEILLFAAGKSYSLPLSERVLVEQLTVETEWGYDELVEMLTAPIAQQFLLQLIQDGILLLDEAEDEFDDALDDELDE</sequence>
<dbReference type="Gene3D" id="2.60.120.650">
    <property type="entry name" value="Cupin"/>
    <property type="match status" value="1"/>
</dbReference>
<feature type="domain" description="JmjC" evidence="6">
    <location>
        <begin position="109"/>
        <end position="237"/>
    </location>
</feature>
<evidence type="ECO:0000256" key="2">
    <source>
        <dbReference type="ARBA" id="ARBA00022723"/>
    </source>
</evidence>
<dbReference type="GO" id="GO:0016706">
    <property type="term" value="F:2-oxoglutarate-dependent dioxygenase activity"/>
    <property type="evidence" value="ECO:0007669"/>
    <property type="project" value="TreeGrafter"/>
</dbReference>
<dbReference type="Proteomes" id="UP000244948">
    <property type="component" value="Unassembled WGS sequence"/>
</dbReference>
<evidence type="ECO:0000256" key="3">
    <source>
        <dbReference type="ARBA" id="ARBA00022964"/>
    </source>
</evidence>
<gene>
    <name evidence="7" type="ORF">DC082_07970</name>
</gene>